<comment type="caution">
    <text evidence="9">The sequence shown here is derived from an EMBL/GenBank/DDBJ whole genome shotgun (WGS) entry which is preliminary data.</text>
</comment>
<evidence type="ECO:0000256" key="3">
    <source>
        <dbReference type="ARBA" id="ARBA00022692"/>
    </source>
</evidence>
<gene>
    <name evidence="9" type="ORF">PDIGIT_LOCUS4980</name>
</gene>
<feature type="transmembrane region" description="Helical" evidence="7">
    <location>
        <begin position="289"/>
        <end position="311"/>
    </location>
</feature>
<name>A0A9W4UBI2_9PLEO</name>
<proteinExistence type="inferred from homology"/>
<feature type="transmembrane region" description="Helical" evidence="7">
    <location>
        <begin position="139"/>
        <end position="159"/>
    </location>
</feature>
<dbReference type="FunFam" id="1.20.1250.20:FF:000117">
    <property type="entry name" value="MFS hexose transporter"/>
    <property type="match status" value="1"/>
</dbReference>
<feature type="domain" description="Major facilitator superfamily (MFS) profile" evidence="8">
    <location>
        <begin position="41"/>
        <end position="478"/>
    </location>
</feature>
<comment type="subcellular location">
    <subcellularLocation>
        <location evidence="1">Membrane</location>
        <topology evidence="1">Multi-pass membrane protein</topology>
    </subcellularLocation>
</comment>
<keyword evidence="10" id="KW-1185">Reference proteome</keyword>
<dbReference type="PANTHER" id="PTHR48022:SF29">
    <property type="entry name" value="SUGAR TRANSPORTER, PUTATIVE (AFU_ORTHOLOGUE AFUA_6G14500)-RELATED"/>
    <property type="match status" value="1"/>
</dbReference>
<dbReference type="PANTHER" id="PTHR48022">
    <property type="entry name" value="PLASTIDIC GLUCOSE TRANSPORTER 4"/>
    <property type="match status" value="1"/>
</dbReference>
<keyword evidence="4 7" id="KW-1133">Transmembrane helix</keyword>
<feature type="transmembrane region" description="Helical" evidence="7">
    <location>
        <begin position="455"/>
        <end position="474"/>
    </location>
</feature>
<accession>A0A9W4UBI2</accession>
<evidence type="ECO:0000259" key="8">
    <source>
        <dbReference type="PROSITE" id="PS50850"/>
    </source>
</evidence>
<dbReference type="EMBL" id="CAOQHR010000003">
    <property type="protein sequence ID" value="CAI6331951.1"/>
    <property type="molecule type" value="Genomic_DNA"/>
</dbReference>
<reference evidence="9" key="1">
    <citation type="submission" date="2023-01" db="EMBL/GenBank/DDBJ databases">
        <authorList>
            <person name="Van Ghelder C."/>
            <person name="Rancurel C."/>
        </authorList>
    </citation>
    <scope>NUCLEOTIDE SEQUENCE</scope>
    <source>
        <strain evidence="9">CNCM I-4278</strain>
    </source>
</reference>
<keyword evidence="5 7" id="KW-0472">Membrane</keyword>
<feature type="transmembrane region" description="Helical" evidence="7">
    <location>
        <begin position="391"/>
        <end position="413"/>
    </location>
</feature>
<feature type="transmembrane region" description="Helical" evidence="7">
    <location>
        <begin position="171"/>
        <end position="189"/>
    </location>
</feature>
<keyword evidence="3 7" id="KW-0812">Transmembrane</keyword>
<dbReference type="Gene3D" id="1.20.1250.20">
    <property type="entry name" value="MFS general substrate transporter like domains"/>
    <property type="match status" value="1"/>
</dbReference>
<feature type="region of interest" description="Disordered" evidence="6">
    <location>
        <begin position="565"/>
        <end position="589"/>
    </location>
</feature>
<evidence type="ECO:0000256" key="1">
    <source>
        <dbReference type="ARBA" id="ARBA00004141"/>
    </source>
</evidence>
<evidence type="ECO:0000256" key="4">
    <source>
        <dbReference type="ARBA" id="ARBA00022989"/>
    </source>
</evidence>
<dbReference type="Proteomes" id="UP001152607">
    <property type="component" value="Unassembled WGS sequence"/>
</dbReference>
<evidence type="ECO:0000256" key="2">
    <source>
        <dbReference type="ARBA" id="ARBA00010992"/>
    </source>
</evidence>
<protein>
    <recommendedName>
        <fullName evidence="8">Major facilitator superfamily (MFS) profile domain-containing protein</fullName>
    </recommendedName>
</protein>
<feature type="transmembrane region" description="Helical" evidence="7">
    <location>
        <begin position="331"/>
        <end position="349"/>
    </location>
</feature>
<dbReference type="InterPro" id="IPR050360">
    <property type="entry name" value="MFS_Sugar_Transporters"/>
</dbReference>
<evidence type="ECO:0000256" key="7">
    <source>
        <dbReference type="SAM" id="Phobius"/>
    </source>
</evidence>
<dbReference type="GO" id="GO:0016020">
    <property type="term" value="C:membrane"/>
    <property type="evidence" value="ECO:0007669"/>
    <property type="project" value="UniProtKB-SubCell"/>
</dbReference>
<dbReference type="OrthoDB" id="6133115at2759"/>
<dbReference type="InterPro" id="IPR020846">
    <property type="entry name" value="MFS_dom"/>
</dbReference>
<evidence type="ECO:0000256" key="5">
    <source>
        <dbReference type="ARBA" id="ARBA00023136"/>
    </source>
</evidence>
<evidence type="ECO:0000313" key="9">
    <source>
        <dbReference type="EMBL" id="CAI6331951.1"/>
    </source>
</evidence>
<comment type="similarity">
    <text evidence="2">Belongs to the major facilitator superfamily. Sugar transporter (TC 2.A.1.1) family.</text>
</comment>
<dbReference type="PROSITE" id="PS50850">
    <property type="entry name" value="MFS"/>
    <property type="match status" value="1"/>
</dbReference>
<evidence type="ECO:0000313" key="10">
    <source>
        <dbReference type="Proteomes" id="UP001152607"/>
    </source>
</evidence>
<dbReference type="GO" id="GO:0005351">
    <property type="term" value="F:carbohydrate:proton symporter activity"/>
    <property type="evidence" value="ECO:0007669"/>
    <property type="project" value="TreeGrafter"/>
</dbReference>
<dbReference type="SUPFAM" id="SSF103473">
    <property type="entry name" value="MFS general substrate transporter"/>
    <property type="match status" value="1"/>
</dbReference>
<feature type="transmembrane region" description="Helical" evidence="7">
    <location>
        <begin position="109"/>
        <end position="127"/>
    </location>
</feature>
<feature type="transmembrane region" description="Helical" evidence="7">
    <location>
        <begin position="425"/>
        <end position="443"/>
    </location>
</feature>
<dbReference type="AlphaFoldDB" id="A0A9W4UBI2"/>
<feature type="transmembrane region" description="Helical" evidence="7">
    <location>
        <begin position="78"/>
        <end position="97"/>
    </location>
</feature>
<dbReference type="Pfam" id="PF00083">
    <property type="entry name" value="Sugar_tr"/>
    <property type="match status" value="1"/>
</dbReference>
<sequence>MVPVGNPAKANQVEPVLTRLVEQDTVPWWRKRNLRILYALLLPTCIGIEMTSGFDSQMINTVQIAPTWQEYFHEPRGALLGIISAAYNLGAICALPFVPWVNDTFGRRWAIFGGSWVMVMGSFVQAFSVNATMYVLARWILGFGIPFCIIAGSSLMGELAYPKERPIMTSLFNALWFVGALIAAGVSFATQTLKNDWAWRIPSLLQAGPSMIQICFIFFIPESPRFLISKDRQEEAYHILVHYHAEGNLLSPFVRAEMAQISSTIRIELANSKRSWLEMFSTPGMRKRVIVGSFLGLFTQWSGNTLISYYLSDLLKMIGFQDPNFKSKLNVGWNSWNLVNAVLISLLVRRFPRRKMYLICATSLLCCYVGWTVSMARFMVTSSALTAKITIFFIFAYSPCYNIGYNALTYTFLVELFPFAQRAKGITIFQFFGRGAGFFTTFVNPVGLDRVSWRWLITYCVMLAFEIGFIYFMFPETYGRTLEELAFLFEDRALAEEAAAKVEKQIQQELADWGNGPKSVVTHITAAHAKFPSDGDQQFDRWVSAEPENGSWDGTASGGVVWHDENEMRRQGGKKGGVPGVEDRFSRWP</sequence>
<evidence type="ECO:0000256" key="6">
    <source>
        <dbReference type="SAM" id="MobiDB-lite"/>
    </source>
</evidence>
<dbReference type="InterPro" id="IPR036259">
    <property type="entry name" value="MFS_trans_sf"/>
</dbReference>
<organism evidence="9 10">
    <name type="scientific">Periconia digitata</name>
    <dbReference type="NCBI Taxonomy" id="1303443"/>
    <lineage>
        <taxon>Eukaryota</taxon>
        <taxon>Fungi</taxon>
        <taxon>Dikarya</taxon>
        <taxon>Ascomycota</taxon>
        <taxon>Pezizomycotina</taxon>
        <taxon>Dothideomycetes</taxon>
        <taxon>Pleosporomycetidae</taxon>
        <taxon>Pleosporales</taxon>
        <taxon>Massarineae</taxon>
        <taxon>Periconiaceae</taxon>
        <taxon>Periconia</taxon>
    </lineage>
</organism>
<dbReference type="InterPro" id="IPR005828">
    <property type="entry name" value="MFS_sugar_transport-like"/>
</dbReference>